<organism evidence="2 4">
    <name type="scientific">Rathayibacter rathayi</name>
    <name type="common">Corynebacterium rathayi</name>
    <dbReference type="NCBI Taxonomy" id="33887"/>
    <lineage>
        <taxon>Bacteria</taxon>
        <taxon>Bacillati</taxon>
        <taxon>Actinomycetota</taxon>
        <taxon>Actinomycetes</taxon>
        <taxon>Micrococcales</taxon>
        <taxon>Microbacteriaceae</taxon>
        <taxon>Rathayibacter</taxon>
    </lineage>
</organism>
<dbReference type="Pfam" id="PF13304">
    <property type="entry name" value="AAA_21"/>
    <property type="match status" value="1"/>
</dbReference>
<proteinExistence type="predicted"/>
<dbReference type="RefSeq" id="WP_104248903.1">
    <property type="nucleotide sequence ID" value="NZ_PSUD01000021.1"/>
</dbReference>
<dbReference type="SUPFAM" id="SSF52540">
    <property type="entry name" value="P-loop containing nucleoside triphosphate hydrolases"/>
    <property type="match status" value="1"/>
</dbReference>
<keyword evidence="5" id="KW-1185">Reference proteome</keyword>
<keyword evidence="2" id="KW-0067">ATP-binding</keyword>
<dbReference type="Proteomes" id="UP000237881">
    <property type="component" value="Unassembled WGS sequence"/>
</dbReference>
<keyword evidence="2" id="KW-0547">Nucleotide-binding</keyword>
<dbReference type="InterPro" id="IPR003959">
    <property type="entry name" value="ATPase_AAA_core"/>
</dbReference>
<dbReference type="Proteomes" id="UP000239698">
    <property type="component" value="Unassembled WGS sequence"/>
</dbReference>
<dbReference type="CDD" id="cd00267">
    <property type="entry name" value="ABC_ATPase"/>
    <property type="match status" value="1"/>
</dbReference>
<gene>
    <name evidence="2" type="ORF">C5C04_08265</name>
    <name evidence="3" type="ORF">C5C40_10135</name>
</gene>
<protein>
    <submittedName>
        <fullName evidence="2">ATP-binding protein</fullName>
    </submittedName>
</protein>
<dbReference type="EMBL" id="PSVT01000020">
    <property type="protein sequence ID" value="PPH75989.1"/>
    <property type="molecule type" value="Genomic_DNA"/>
</dbReference>
<dbReference type="PANTHER" id="PTHR43581:SF2">
    <property type="entry name" value="EXCINUCLEASE ATPASE SUBUNIT"/>
    <property type="match status" value="1"/>
</dbReference>
<accession>A0ABD6W8H4</accession>
<comment type="caution">
    <text evidence="2">The sequence shown here is derived from an EMBL/GenBank/DDBJ whole genome shotgun (WGS) entry which is preliminary data.</text>
</comment>
<evidence type="ECO:0000313" key="3">
    <source>
        <dbReference type="EMBL" id="PPH75989.1"/>
    </source>
</evidence>
<evidence type="ECO:0000259" key="1">
    <source>
        <dbReference type="Pfam" id="PF13304"/>
    </source>
</evidence>
<evidence type="ECO:0000313" key="4">
    <source>
        <dbReference type="Proteomes" id="UP000237881"/>
    </source>
</evidence>
<dbReference type="GO" id="GO:0005524">
    <property type="term" value="F:ATP binding"/>
    <property type="evidence" value="ECO:0007669"/>
    <property type="project" value="UniProtKB-KW"/>
</dbReference>
<dbReference type="InterPro" id="IPR051396">
    <property type="entry name" value="Bact_Antivir_Def_Nuclease"/>
</dbReference>
<dbReference type="EMBL" id="PSUL01000016">
    <property type="protein sequence ID" value="PPF13952.1"/>
    <property type="molecule type" value="Genomic_DNA"/>
</dbReference>
<sequence length="348" mass="38592">MTSTIERLRVKDFTVFSDLDLPLASGINVFAGENGAGKSHLLKAMYSVLSADQTPRDSLSATLGKQLAAKLVNVFRPESLGRLVRRRVGRGRAELDLKFSGDQQRVSFSFATNSQSEVNVEHRLSKPLTGTPVYLPTRELLTIYPGFVSLYERTSLEFEETWRDSCVLLGLPLSRGPRQERAKKLLAPLEDSLGGSVVEEGGRFYLKVPGGGKYEMPLVAEGMRKLAMLARLIANGTLFDSGFLFWDEPEANLNPRVLRHVARTISQLARSGVQVFVGTHSLYLMKELEILKRNEAGDFPPMQFVTLSPGEDGVRTTVGQYLEELEHLAILDESLAQSDRYLDAVTEA</sequence>
<dbReference type="Gene3D" id="3.40.50.300">
    <property type="entry name" value="P-loop containing nucleotide triphosphate hydrolases"/>
    <property type="match status" value="2"/>
</dbReference>
<feature type="domain" description="ATPase AAA-type core" evidence="1">
    <location>
        <begin position="27"/>
        <end position="285"/>
    </location>
</feature>
<name>A0ABD6W8H4_RATRA</name>
<reference evidence="4 5" key="1">
    <citation type="submission" date="2018-02" db="EMBL/GenBank/DDBJ databases">
        <title>Bacteriophage NCPPB3778 and a type I-E CRISPR drive the evolution of the US Biological Select Agent, Rathayibacter toxicus.</title>
        <authorList>
            <person name="Davis E.W.II."/>
            <person name="Tabima J.F."/>
            <person name="Weisberg A.J."/>
            <person name="Lopes L.D."/>
            <person name="Wiseman M.S."/>
            <person name="Wiseman M.S."/>
            <person name="Pupko T."/>
            <person name="Belcher M.S."/>
            <person name="Sechler A.J."/>
            <person name="Tancos M.A."/>
            <person name="Schroeder B.K."/>
            <person name="Murray T.D."/>
            <person name="Luster D.G."/>
            <person name="Schneider W.L."/>
            <person name="Rogers E."/>
            <person name="Andreote F.D."/>
            <person name="Grunwald N.J."/>
            <person name="Putnam M.L."/>
            <person name="Chang J.H."/>
        </authorList>
    </citation>
    <scope>NUCLEOTIDE SEQUENCE [LARGE SCALE GENOMIC DNA]</scope>
    <source>
        <strain evidence="3 5">AY1D6</strain>
        <strain evidence="2 4">AY1I9</strain>
    </source>
</reference>
<evidence type="ECO:0000313" key="5">
    <source>
        <dbReference type="Proteomes" id="UP000239698"/>
    </source>
</evidence>
<dbReference type="InterPro" id="IPR027417">
    <property type="entry name" value="P-loop_NTPase"/>
</dbReference>
<evidence type="ECO:0000313" key="2">
    <source>
        <dbReference type="EMBL" id="PPF13952.1"/>
    </source>
</evidence>
<dbReference type="AlphaFoldDB" id="A0ABD6W8H4"/>
<dbReference type="PANTHER" id="PTHR43581">
    <property type="entry name" value="ATP/GTP PHOSPHATASE"/>
    <property type="match status" value="1"/>
</dbReference>